<keyword evidence="2" id="KW-0732">Signal</keyword>
<organism evidence="3 4">
    <name type="scientific">Polynucleobacter arcticus</name>
    <dbReference type="NCBI Taxonomy" id="1743165"/>
    <lineage>
        <taxon>Bacteria</taxon>
        <taxon>Pseudomonadati</taxon>
        <taxon>Pseudomonadota</taxon>
        <taxon>Betaproteobacteria</taxon>
        <taxon>Burkholderiales</taxon>
        <taxon>Burkholderiaceae</taxon>
        <taxon>Polynucleobacter</taxon>
    </lineage>
</organism>
<dbReference type="Proteomes" id="UP000501090">
    <property type="component" value="Chromosome"/>
</dbReference>
<keyword evidence="4" id="KW-1185">Reference proteome</keyword>
<reference evidence="3 4" key="1">
    <citation type="submission" date="2018-04" db="EMBL/GenBank/DDBJ databases">
        <title>Polynucleobacter sp. UK-Long2-W17 genome.</title>
        <authorList>
            <person name="Hahn M.W."/>
        </authorList>
    </citation>
    <scope>NUCLEOTIDE SEQUENCE [LARGE SCALE GENOMIC DNA]</scope>
    <source>
        <strain evidence="3 4">UK-Long2-W17</strain>
    </source>
</reference>
<accession>A0A6M9PYW3</accession>
<feature type="signal peptide" evidence="2">
    <location>
        <begin position="1"/>
        <end position="20"/>
    </location>
</feature>
<evidence type="ECO:0000256" key="2">
    <source>
        <dbReference type="SAM" id="SignalP"/>
    </source>
</evidence>
<dbReference type="EMBL" id="CP028940">
    <property type="protein sequence ID" value="QKM61153.1"/>
    <property type="molecule type" value="Genomic_DNA"/>
</dbReference>
<name>A0A6M9PYW3_9BURK</name>
<protein>
    <submittedName>
        <fullName evidence="3">Uncharacterized protein</fullName>
    </submittedName>
</protein>
<sequence length="247" mass="24894">MFKKLALTSLIALVFSKPYAQITVDTTGGTTGGAVTSSPLSNSVSSVGSLSTGASTSAGGAGGSVGSLTTGASTSAGGSVGNTTSGASSSQGNTSGNTTITSTYVAPKIPVATAFSPANHPTAPCMGSTSIGGSAVLFGFSAGSSWEATECMTFEAARSFDQAGMFEDALAIKCTSKYSAAAPSCIKLRQQQERELQKPQSAQYEKPQQNLPAASLLGTYTETVDPITGYKTIIDTRGSLVRPAINR</sequence>
<gene>
    <name evidence="3" type="ORF">DN92_09010</name>
</gene>
<feature type="chain" id="PRO_5026670520" evidence="2">
    <location>
        <begin position="21"/>
        <end position="247"/>
    </location>
</feature>
<dbReference type="RefSeq" id="WP_173960918.1">
    <property type="nucleotide sequence ID" value="NZ_CBCSCC010000001.1"/>
</dbReference>
<dbReference type="KEGG" id="pard:DN92_09010"/>
<evidence type="ECO:0000313" key="4">
    <source>
        <dbReference type="Proteomes" id="UP000501090"/>
    </source>
</evidence>
<dbReference type="AlphaFoldDB" id="A0A6M9PYW3"/>
<feature type="region of interest" description="Disordered" evidence="1">
    <location>
        <begin position="74"/>
        <end position="96"/>
    </location>
</feature>
<evidence type="ECO:0000256" key="1">
    <source>
        <dbReference type="SAM" id="MobiDB-lite"/>
    </source>
</evidence>
<proteinExistence type="predicted"/>
<evidence type="ECO:0000313" key="3">
    <source>
        <dbReference type="EMBL" id="QKM61153.1"/>
    </source>
</evidence>